<feature type="domain" description="PASTA" evidence="4">
    <location>
        <begin position="670"/>
        <end position="736"/>
    </location>
</feature>
<dbReference type="InterPro" id="IPR001460">
    <property type="entry name" value="PCN-bd_Tpept"/>
</dbReference>
<dbReference type="InterPro" id="IPR005311">
    <property type="entry name" value="PBP_dimer"/>
</dbReference>
<dbReference type="GO" id="GO:0008658">
    <property type="term" value="F:penicillin binding"/>
    <property type="evidence" value="ECO:0007669"/>
    <property type="project" value="InterPro"/>
</dbReference>
<keyword evidence="6" id="KW-1185">Reference proteome</keyword>
<dbReference type="Gene3D" id="3.90.1310.10">
    <property type="entry name" value="Penicillin-binding protein 2a (Domain 2)"/>
    <property type="match status" value="1"/>
</dbReference>
<protein>
    <submittedName>
        <fullName evidence="5">PASTA domain-containing protein</fullName>
    </submittedName>
</protein>
<dbReference type="InterPro" id="IPR012338">
    <property type="entry name" value="Beta-lactam/transpept-like"/>
</dbReference>
<evidence type="ECO:0000256" key="2">
    <source>
        <dbReference type="ARBA" id="ARBA00007171"/>
    </source>
</evidence>
<dbReference type="GO" id="GO:0071555">
    <property type="term" value="P:cell wall organization"/>
    <property type="evidence" value="ECO:0007669"/>
    <property type="project" value="TreeGrafter"/>
</dbReference>
<dbReference type="PANTHER" id="PTHR30627">
    <property type="entry name" value="PEPTIDOGLYCAN D,D-TRANSPEPTIDASE"/>
    <property type="match status" value="1"/>
</dbReference>
<dbReference type="RefSeq" id="WP_249294933.1">
    <property type="nucleotide sequence ID" value="NZ_JACRSV010000002.1"/>
</dbReference>
<evidence type="ECO:0000313" key="6">
    <source>
        <dbReference type="Proteomes" id="UP000610760"/>
    </source>
</evidence>
<name>A0A926I2W0_9FIRM</name>
<dbReference type="InterPro" id="IPR005543">
    <property type="entry name" value="PASTA_dom"/>
</dbReference>
<dbReference type="Gene3D" id="3.30.10.20">
    <property type="match status" value="1"/>
</dbReference>
<dbReference type="GO" id="GO:0005886">
    <property type="term" value="C:plasma membrane"/>
    <property type="evidence" value="ECO:0007669"/>
    <property type="project" value="TreeGrafter"/>
</dbReference>
<dbReference type="CDD" id="cd06577">
    <property type="entry name" value="PASTA_pknB"/>
    <property type="match status" value="1"/>
</dbReference>
<dbReference type="Pfam" id="PF00905">
    <property type="entry name" value="Transpeptidase"/>
    <property type="match status" value="1"/>
</dbReference>
<dbReference type="Gene3D" id="3.40.710.10">
    <property type="entry name" value="DD-peptidase/beta-lactamase superfamily"/>
    <property type="match status" value="1"/>
</dbReference>
<keyword evidence="3" id="KW-0472">Membrane</keyword>
<dbReference type="PROSITE" id="PS51178">
    <property type="entry name" value="PASTA"/>
    <property type="match status" value="1"/>
</dbReference>
<dbReference type="PANTHER" id="PTHR30627:SF1">
    <property type="entry name" value="PEPTIDOGLYCAN D,D-TRANSPEPTIDASE FTSI"/>
    <property type="match status" value="1"/>
</dbReference>
<comment type="caution">
    <text evidence="5">The sequence shown here is derived from an EMBL/GenBank/DDBJ whole genome shotgun (WGS) entry which is preliminary data.</text>
</comment>
<evidence type="ECO:0000313" key="5">
    <source>
        <dbReference type="EMBL" id="MBC8559963.1"/>
    </source>
</evidence>
<dbReference type="SMART" id="SM00740">
    <property type="entry name" value="PASTA"/>
    <property type="match status" value="2"/>
</dbReference>
<dbReference type="SUPFAM" id="SSF56519">
    <property type="entry name" value="Penicillin binding protein dimerisation domain"/>
    <property type="match status" value="1"/>
</dbReference>
<comment type="subcellular location">
    <subcellularLocation>
        <location evidence="1">Membrane</location>
    </subcellularLocation>
</comment>
<dbReference type="SUPFAM" id="SSF54184">
    <property type="entry name" value="Penicillin-binding protein 2x (pbp-2x), c-terminal domain"/>
    <property type="match status" value="2"/>
</dbReference>
<dbReference type="AlphaFoldDB" id="A0A926I2W0"/>
<sequence length="741" mass="80042">MAGNITKKMKIRLIVIISFIALALGWVIANLAYRSLVTGQDLKVKASEQQLSDITIPANRGTIYDTNMNVLAQSATVWNVQLSPLEINKYQDEAQRDEMVSDLSTLLELEPEDVRKRLENTNSQYEIIKRKIEKPVADEITKLKKDKGYKGIYLEVDTKRYYPYENLASTVIGFTNSDNQGAYGLEAKYNSVLSGTPGRKISAKNALGETLPTSYEKIYPAQQGNSIVTTIDQVIQHFIEKSLDNAVTQYAPDQGAAIIVMDVNTGAILGMTSKPDFDLNAPYEITSEKLQAQIDAASTEEERKEATKDAWEMQWRNKTITDTYEPGSVFKTVTASAALEEGTANLNSTYHCTGSVTFPGLPKPIHCHKHGGHGTLDFTGALVNSCNPAFIAIGQSLGAEKFFKYYEGFGLTEKTGIDLPAENKGSYYDASMSPISLASCSFGQSNTVTPLQMMTAAVASINGGKLLQPHIVSKVVDNNGNTVKEIGAEVRRQVISEETSAIMRNALEQVVSANGGTNAYVKGYRIGGKSGTAQKLTDSTNSKYVFSYFVFAPADDPQVAALVMVDEPTEGQRDYANVVVGPLAAAVMKDVLPYLGIAPQYSEEELADQEATIPTGMIGMDPFSAESKLRIQGLNGKIVGNGKSVVSVFPNQGTKIPREGTVILYTEENAEQTVTVPSVVGMTPTQANQVLTNSGLNIRITGGAANNKRAQVSAQSVESGSTVPKGTIVEVQCLITGEDGE</sequence>
<proteinExistence type="inferred from homology"/>
<dbReference type="InterPro" id="IPR036138">
    <property type="entry name" value="PBP_dimer_sf"/>
</dbReference>
<reference evidence="5" key="1">
    <citation type="submission" date="2020-08" db="EMBL/GenBank/DDBJ databases">
        <title>Genome public.</title>
        <authorList>
            <person name="Liu C."/>
            <person name="Sun Q."/>
        </authorList>
    </citation>
    <scope>NUCLEOTIDE SEQUENCE</scope>
    <source>
        <strain evidence="5">NSJ-33</strain>
    </source>
</reference>
<gene>
    <name evidence="5" type="ORF">H8710_07790</name>
</gene>
<evidence type="ECO:0000259" key="4">
    <source>
        <dbReference type="PROSITE" id="PS51178"/>
    </source>
</evidence>
<accession>A0A926I2W0</accession>
<dbReference type="EMBL" id="JACRSV010000002">
    <property type="protein sequence ID" value="MBC8559963.1"/>
    <property type="molecule type" value="Genomic_DNA"/>
</dbReference>
<dbReference type="Pfam" id="PF03717">
    <property type="entry name" value="PBP_dimer"/>
    <property type="match status" value="1"/>
</dbReference>
<dbReference type="Pfam" id="PF03793">
    <property type="entry name" value="PASTA"/>
    <property type="match status" value="2"/>
</dbReference>
<organism evidence="5 6">
    <name type="scientific">Fumia xinanensis</name>
    <dbReference type="NCBI Taxonomy" id="2763659"/>
    <lineage>
        <taxon>Bacteria</taxon>
        <taxon>Bacillati</taxon>
        <taxon>Bacillota</taxon>
        <taxon>Clostridia</taxon>
        <taxon>Eubacteriales</taxon>
        <taxon>Oscillospiraceae</taxon>
        <taxon>Fumia</taxon>
    </lineage>
</organism>
<evidence type="ECO:0000256" key="3">
    <source>
        <dbReference type="ARBA" id="ARBA00023136"/>
    </source>
</evidence>
<dbReference type="InterPro" id="IPR050515">
    <property type="entry name" value="Beta-lactam/transpept"/>
</dbReference>
<evidence type="ECO:0000256" key="1">
    <source>
        <dbReference type="ARBA" id="ARBA00004370"/>
    </source>
</evidence>
<comment type="similarity">
    <text evidence="2">Belongs to the transpeptidase family.</text>
</comment>
<dbReference type="SUPFAM" id="SSF56601">
    <property type="entry name" value="beta-lactamase/transpeptidase-like"/>
    <property type="match status" value="1"/>
</dbReference>
<dbReference type="Proteomes" id="UP000610760">
    <property type="component" value="Unassembled WGS sequence"/>
</dbReference>